<protein>
    <submittedName>
        <fullName evidence="1">Uncharacterized protein</fullName>
    </submittedName>
</protein>
<evidence type="ECO:0000313" key="2">
    <source>
        <dbReference type="Proteomes" id="UP000271624"/>
    </source>
</evidence>
<gene>
    <name evidence="1" type="ORF">DSM106972_094610</name>
</gene>
<organism evidence="1 2">
    <name type="scientific">Dulcicalothrix desertica PCC 7102</name>
    <dbReference type="NCBI Taxonomy" id="232991"/>
    <lineage>
        <taxon>Bacteria</taxon>
        <taxon>Bacillati</taxon>
        <taxon>Cyanobacteriota</taxon>
        <taxon>Cyanophyceae</taxon>
        <taxon>Nostocales</taxon>
        <taxon>Calotrichaceae</taxon>
        <taxon>Dulcicalothrix</taxon>
    </lineage>
</organism>
<dbReference type="RefSeq" id="WP_186538304.1">
    <property type="nucleotide sequence ID" value="NZ_RSCL01000052.1"/>
</dbReference>
<comment type="caution">
    <text evidence="1">The sequence shown here is derived from an EMBL/GenBank/DDBJ whole genome shotgun (WGS) entry which is preliminary data.</text>
</comment>
<keyword evidence="2" id="KW-1185">Reference proteome</keyword>
<name>A0A433UJG7_9CYAN</name>
<proteinExistence type="predicted"/>
<sequence>MARNIEALKNNEEYKQEAWDALTPVERKRIAELTPLTITRLSNAKRQRLITDYRVEREGVYQVKQNGCLFWDIVFKYRVEEYFARL</sequence>
<reference evidence="1" key="1">
    <citation type="submission" date="2018-12" db="EMBL/GenBank/DDBJ databases">
        <authorList>
            <person name="Will S."/>
            <person name="Neumann-Schaal M."/>
            <person name="Henke P."/>
        </authorList>
    </citation>
    <scope>NUCLEOTIDE SEQUENCE</scope>
    <source>
        <strain evidence="1">PCC 7102</strain>
    </source>
</reference>
<evidence type="ECO:0000313" key="1">
    <source>
        <dbReference type="EMBL" id="RUS93990.1"/>
    </source>
</evidence>
<reference evidence="1" key="2">
    <citation type="journal article" date="2019" name="Genome Biol. Evol.">
        <title>Day and night: Metabolic profiles and evolutionary relationships of six axenic non-marine cyanobacteria.</title>
        <authorList>
            <person name="Will S.E."/>
            <person name="Henke P."/>
            <person name="Boedeker C."/>
            <person name="Huang S."/>
            <person name="Brinkmann H."/>
            <person name="Rohde M."/>
            <person name="Jarek M."/>
            <person name="Friedl T."/>
            <person name="Seufert S."/>
            <person name="Schumacher M."/>
            <person name="Overmann J."/>
            <person name="Neumann-Schaal M."/>
            <person name="Petersen J."/>
        </authorList>
    </citation>
    <scope>NUCLEOTIDE SEQUENCE [LARGE SCALE GENOMIC DNA]</scope>
    <source>
        <strain evidence="1">PCC 7102</strain>
    </source>
</reference>
<dbReference type="AlphaFoldDB" id="A0A433UJG7"/>
<dbReference type="Proteomes" id="UP000271624">
    <property type="component" value="Unassembled WGS sequence"/>
</dbReference>
<dbReference type="EMBL" id="RSCL01000052">
    <property type="protein sequence ID" value="RUS93990.1"/>
    <property type="molecule type" value="Genomic_DNA"/>
</dbReference>
<accession>A0A433UJG7</accession>